<organism evidence="2 3">
    <name type="scientific">Gordonia desulfuricans</name>
    <dbReference type="NCBI Taxonomy" id="89051"/>
    <lineage>
        <taxon>Bacteria</taxon>
        <taxon>Bacillati</taxon>
        <taxon>Actinomycetota</taxon>
        <taxon>Actinomycetes</taxon>
        <taxon>Mycobacteriales</taxon>
        <taxon>Gordoniaceae</taxon>
        <taxon>Gordonia</taxon>
    </lineage>
</organism>
<protein>
    <recommendedName>
        <fullName evidence="4">Thioesterase family protein</fullName>
    </recommendedName>
</protein>
<dbReference type="InterPro" id="IPR029069">
    <property type="entry name" value="HotDog_dom_sf"/>
</dbReference>
<sequence length="166" mass="17851">MAGRQRTAGVHRTHDPRRPGAVLGYRGDPDPIGFGGRLTRMAGLDTVVSQAMPTMAPAGAHVTALVGDPAAVRGFRATFTSPVFVHPDRPDEVTCGARVTDLDLAARRGELAITATHLGTLVFDRCSAFVDLRQRPVREPRRSADQIELSRPGRRSCCPGRTSATR</sequence>
<evidence type="ECO:0000313" key="2">
    <source>
        <dbReference type="EMBL" id="NDK90032.1"/>
    </source>
</evidence>
<dbReference type="Gene3D" id="3.10.129.10">
    <property type="entry name" value="Hotdog Thioesterase"/>
    <property type="match status" value="1"/>
</dbReference>
<name>A0A7K3LP58_9ACTN</name>
<accession>A0A7K3LP58</accession>
<dbReference type="EMBL" id="JAADZU010000028">
    <property type="protein sequence ID" value="NDK90032.1"/>
    <property type="molecule type" value="Genomic_DNA"/>
</dbReference>
<keyword evidence="3" id="KW-1185">Reference proteome</keyword>
<reference evidence="2 3" key="1">
    <citation type="submission" date="2020-01" db="EMBL/GenBank/DDBJ databases">
        <title>Investigation of new actinobacteria for the biodesulphurisation of diesel fuel.</title>
        <authorList>
            <person name="Athi Narayanan S.M."/>
        </authorList>
    </citation>
    <scope>NUCLEOTIDE SEQUENCE [LARGE SCALE GENOMIC DNA]</scope>
    <source>
        <strain evidence="2 3">213E</strain>
    </source>
</reference>
<evidence type="ECO:0008006" key="4">
    <source>
        <dbReference type="Google" id="ProtNLM"/>
    </source>
</evidence>
<dbReference type="AlphaFoldDB" id="A0A7K3LP58"/>
<gene>
    <name evidence="2" type="ORF">GYA93_10625</name>
</gene>
<evidence type="ECO:0000256" key="1">
    <source>
        <dbReference type="SAM" id="MobiDB-lite"/>
    </source>
</evidence>
<comment type="caution">
    <text evidence="2">The sequence shown here is derived from an EMBL/GenBank/DDBJ whole genome shotgun (WGS) entry which is preliminary data.</text>
</comment>
<feature type="region of interest" description="Disordered" evidence="1">
    <location>
        <begin position="140"/>
        <end position="166"/>
    </location>
</feature>
<evidence type="ECO:0000313" key="3">
    <source>
        <dbReference type="Proteomes" id="UP000466307"/>
    </source>
</evidence>
<proteinExistence type="predicted"/>
<dbReference type="SUPFAM" id="SSF54637">
    <property type="entry name" value="Thioesterase/thiol ester dehydrase-isomerase"/>
    <property type="match status" value="1"/>
</dbReference>
<dbReference type="Proteomes" id="UP000466307">
    <property type="component" value="Unassembled WGS sequence"/>
</dbReference>
<feature type="region of interest" description="Disordered" evidence="1">
    <location>
        <begin position="1"/>
        <end position="26"/>
    </location>
</feature>